<dbReference type="GO" id="GO:0051607">
    <property type="term" value="P:defense response to virus"/>
    <property type="evidence" value="ECO:0007669"/>
    <property type="project" value="TreeGrafter"/>
</dbReference>
<dbReference type="EMBL" id="VZSH01000066">
    <property type="protein sequence ID" value="NWY00346.1"/>
    <property type="molecule type" value="Genomic_DNA"/>
</dbReference>
<protein>
    <submittedName>
        <fullName evidence="5">IFIT5 protein</fullName>
    </submittedName>
</protein>
<feature type="non-terminal residue" evidence="5">
    <location>
        <position position="1"/>
    </location>
</feature>
<keyword evidence="1" id="KW-0677">Repeat</keyword>
<dbReference type="SMART" id="SM00028">
    <property type="entry name" value="TPR"/>
    <property type="match status" value="6"/>
</dbReference>
<dbReference type="Proteomes" id="UP000531938">
    <property type="component" value="Unassembled WGS sequence"/>
</dbReference>
<dbReference type="Pfam" id="PF13181">
    <property type="entry name" value="TPR_8"/>
    <property type="match status" value="1"/>
</dbReference>
<comment type="caution">
    <text evidence="5">The sequence shown here is derived from an EMBL/GenBank/DDBJ whole genome shotgun (WGS) entry which is preliminary data.</text>
</comment>
<evidence type="ECO:0000313" key="5">
    <source>
        <dbReference type="EMBL" id="NWY00346.1"/>
    </source>
</evidence>
<feature type="non-terminal residue" evidence="5">
    <location>
        <position position="476"/>
    </location>
</feature>
<evidence type="ECO:0000256" key="2">
    <source>
        <dbReference type="ARBA" id="ARBA00022803"/>
    </source>
</evidence>
<keyword evidence="6" id="KW-1185">Reference proteome</keyword>
<evidence type="ECO:0000256" key="3">
    <source>
        <dbReference type="ARBA" id="ARBA00038336"/>
    </source>
</evidence>
<reference evidence="5 6" key="1">
    <citation type="submission" date="2019-09" db="EMBL/GenBank/DDBJ databases">
        <title>Bird 10,000 Genomes (B10K) Project - Family phase.</title>
        <authorList>
            <person name="Zhang G."/>
        </authorList>
    </citation>
    <scope>NUCLEOTIDE SEQUENCE [LARGE SCALE GENOMIC DNA]</scope>
    <source>
        <strain evidence="5">B10K-MSB-03</strain>
    </source>
</reference>
<proteinExistence type="inferred from homology"/>
<organism evidence="5 6">
    <name type="scientific">Nothoprocta ornata</name>
    <dbReference type="NCBI Taxonomy" id="83376"/>
    <lineage>
        <taxon>Eukaryota</taxon>
        <taxon>Metazoa</taxon>
        <taxon>Chordata</taxon>
        <taxon>Craniata</taxon>
        <taxon>Vertebrata</taxon>
        <taxon>Euteleostomi</taxon>
        <taxon>Archelosauria</taxon>
        <taxon>Archosauria</taxon>
        <taxon>Dinosauria</taxon>
        <taxon>Saurischia</taxon>
        <taxon>Theropoda</taxon>
        <taxon>Coelurosauria</taxon>
        <taxon>Aves</taxon>
        <taxon>Palaeognathae</taxon>
        <taxon>Tinamiformes</taxon>
        <taxon>Tinamidae</taxon>
        <taxon>Nothoprocta</taxon>
    </lineage>
</organism>
<dbReference type="PANTHER" id="PTHR10271:SF0">
    <property type="entry name" value="INTERFERON-INDUCED PROTEIN WITH TETRATRICOPEPTIDE REPEATS 5"/>
    <property type="match status" value="1"/>
</dbReference>
<dbReference type="FunFam" id="1.25.40.10:FF:000032">
    <property type="entry name" value="Interferon-induced protein with tetratricopeptide repeats 5"/>
    <property type="match status" value="1"/>
</dbReference>
<dbReference type="AlphaFoldDB" id="A0A7K7AW44"/>
<gene>
    <name evidence="5" type="primary">Ifit5</name>
    <name evidence="5" type="ORF">NOTORN_R00482</name>
</gene>
<keyword evidence="2 4" id="KW-0802">TPR repeat</keyword>
<name>A0A7K7AW44_9AVES</name>
<dbReference type="GO" id="GO:0005829">
    <property type="term" value="C:cytosol"/>
    <property type="evidence" value="ECO:0007669"/>
    <property type="project" value="TreeGrafter"/>
</dbReference>
<accession>A0A7K7AW44</accession>
<dbReference type="SUPFAM" id="SSF48452">
    <property type="entry name" value="TPR-like"/>
    <property type="match status" value="2"/>
</dbReference>
<dbReference type="Gene3D" id="1.25.40.10">
    <property type="entry name" value="Tetratricopeptide repeat domain"/>
    <property type="match status" value="3"/>
</dbReference>
<dbReference type="InterPro" id="IPR019734">
    <property type="entry name" value="TPR_rpt"/>
</dbReference>
<dbReference type="PANTHER" id="PTHR10271">
    <property type="entry name" value="INTERFERON-INDUCED PROTEIN WITH TETRATRICOPEPTIDE REPEATS"/>
    <property type="match status" value="1"/>
</dbReference>
<evidence type="ECO:0000313" key="6">
    <source>
        <dbReference type="Proteomes" id="UP000531938"/>
    </source>
</evidence>
<evidence type="ECO:0000256" key="1">
    <source>
        <dbReference type="ARBA" id="ARBA00022737"/>
    </source>
</evidence>
<dbReference type="InterPro" id="IPR011990">
    <property type="entry name" value="TPR-like_helical_dom_sf"/>
</dbReference>
<evidence type="ECO:0000256" key="4">
    <source>
        <dbReference type="PROSITE-ProRule" id="PRU00339"/>
    </source>
</evidence>
<comment type="similarity">
    <text evidence="3">Belongs to the IFIT family.</text>
</comment>
<feature type="repeat" description="TPR" evidence="4">
    <location>
        <begin position="429"/>
        <end position="462"/>
    </location>
</feature>
<dbReference type="PROSITE" id="PS50005">
    <property type="entry name" value="TPR"/>
    <property type="match status" value="1"/>
</dbReference>
<sequence>SIISKNDLKCSLLQLECHFTWVLLKEDVDLDTIEDKMGNQIEFLTQSTIASYNMLSYVCHLKHLNENALQNLRKAEKEIRTKHADDIERRSLVTWGNYAWIYYYMNKYEEVQTYLRKVEDTCKNLSSTARFKVQLPEIYSEKGWALLQFGRTCYFRAKESFRSALEKEPNDPEFNVGYAIALYRWENNTKGSDRNEIPTLKALRRAVELSPNDTSVMALLALKLQDLNLVDEGESYIKEAMQKTPDFPYFLRYAAIFYRKKSEFDKSLELLRKSLAITPKCSFLHHQMGLCYRAKLFQLKKIKYSPREQEEELIRHAIFHFERAVEYKSTFFFAYGDLAGMYAEAKQYREAEATFQKVFEMTNLHPTDKQYLHHAYGNYQYFHRKSESEAIKHFTEGLKVEQDCLARQKCKNSLQKLLEKRIQKGLGDAADFSKLGFIHQLNSEKVQAIECYEKALDLDPANEEYLGELWKLQSSI</sequence>